<keyword evidence="2" id="KW-1185">Reference proteome</keyword>
<accession>A0A7J6AQK6</accession>
<gene>
    <name evidence="1" type="ORF">AMELA_G00112500</name>
</gene>
<dbReference type="Proteomes" id="UP000593565">
    <property type="component" value="Unassembled WGS sequence"/>
</dbReference>
<name>A0A7J6AQK6_AMEME</name>
<evidence type="ECO:0000313" key="2">
    <source>
        <dbReference type="Proteomes" id="UP000593565"/>
    </source>
</evidence>
<sequence length="106" mass="11610">MLAQDGTAVPACPARHPAHQCQADVLGGRGLHFPQRVLRPQTNWPTAAFPGICPIKDKRIIPYILLLRGGKCTPLVTYSRSKLDIIPNFVFPLSKGKHTCSPSLQI</sequence>
<comment type="caution">
    <text evidence="1">The sequence shown here is derived from an EMBL/GenBank/DDBJ whole genome shotgun (WGS) entry which is preliminary data.</text>
</comment>
<dbReference type="AlphaFoldDB" id="A0A7J6AQK6"/>
<protein>
    <submittedName>
        <fullName evidence="1">Uncharacterized protein</fullName>
    </submittedName>
</protein>
<dbReference type="EMBL" id="JAAGNN010000009">
    <property type="protein sequence ID" value="KAF4084995.1"/>
    <property type="molecule type" value="Genomic_DNA"/>
</dbReference>
<reference evidence="1 2" key="1">
    <citation type="submission" date="2020-02" db="EMBL/GenBank/DDBJ databases">
        <title>A chromosome-scale genome assembly of the black bullhead catfish (Ameiurus melas).</title>
        <authorList>
            <person name="Wen M."/>
            <person name="Zham M."/>
            <person name="Cabau C."/>
            <person name="Klopp C."/>
            <person name="Donnadieu C."/>
            <person name="Roques C."/>
            <person name="Bouchez O."/>
            <person name="Lampietro C."/>
            <person name="Jouanno E."/>
            <person name="Herpin A."/>
            <person name="Louis A."/>
            <person name="Berthelot C."/>
            <person name="Parey E."/>
            <person name="Roest-Crollius H."/>
            <person name="Braasch I."/>
            <person name="Postlethwait J."/>
            <person name="Robinson-Rechavi M."/>
            <person name="Echchiki A."/>
            <person name="Begum T."/>
            <person name="Montfort J."/>
            <person name="Schartl M."/>
            <person name="Bobe J."/>
            <person name="Guiguen Y."/>
        </authorList>
    </citation>
    <scope>NUCLEOTIDE SEQUENCE [LARGE SCALE GENOMIC DNA]</scope>
    <source>
        <strain evidence="1">M_S1</strain>
        <tissue evidence="1">Blood</tissue>
    </source>
</reference>
<proteinExistence type="predicted"/>
<evidence type="ECO:0000313" key="1">
    <source>
        <dbReference type="EMBL" id="KAF4084995.1"/>
    </source>
</evidence>
<organism evidence="1 2">
    <name type="scientific">Ameiurus melas</name>
    <name type="common">Black bullhead</name>
    <name type="synonym">Silurus melas</name>
    <dbReference type="NCBI Taxonomy" id="219545"/>
    <lineage>
        <taxon>Eukaryota</taxon>
        <taxon>Metazoa</taxon>
        <taxon>Chordata</taxon>
        <taxon>Craniata</taxon>
        <taxon>Vertebrata</taxon>
        <taxon>Euteleostomi</taxon>
        <taxon>Actinopterygii</taxon>
        <taxon>Neopterygii</taxon>
        <taxon>Teleostei</taxon>
        <taxon>Ostariophysi</taxon>
        <taxon>Siluriformes</taxon>
        <taxon>Ictaluridae</taxon>
        <taxon>Ameiurus</taxon>
    </lineage>
</organism>